<gene>
    <name evidence="5" type="ORF">IFO67_02635</name>
</gene>
<dbReference type="Gene3D" id="1.20.5.1930">
    <property type="match status" value="1"/>
</dbReference>
<dbReference type="InterPro" id="IPR005467">
    <property type="entry name" value="His_kinase_dom"/>
</dbReference>
<sequence length="246" mass="26902">MNPRTLPGDDRNPSVRAQLAALSNHLEAAREEERERIARDIHDVLGGHLVAIKIETALLAAKLDADAEPLRKRVRGIEKLLDDAIATVSRVTRELRPGILKDFGLGAAIECQAEDFTQRTGMPCRIACADHDIQLPQHTAVALFRIFQEALTNVCKHARASRVDVRLTQEGDEVLLEVADNGQGMTPADVDKPRSFGLRGMRERLEGLGGRLELHAHEPSGTRLLIAVPLPADGTAADASPYGERR</sequence>
<dbReference type="PANTHER" id="PTHR24421">
    <property type="entry name" value="NITRATE/NITRITE SENSOR PROTEIN NARX-RELATED"/>
    <property type="match status" value="1"/>
</dbReference>
<keyword evidence="3" id="KW-0902">Two-component regulatory system</keyword>
<dbReference type="InterPro" id="IPR036890">
    <property type="entry name" value="HATPase_C_sf"/>
</dbReference>
<dbReference type="EMBL" id="JACYTO010000001">
    <property type="protein sequence ID" value="MBD8501769.1"/>
    <property type="molecule type" value="Genomic_DNA"/>
</dbReference>
<dbReference type="Pfam" id="PF02518">
    <property type="entry name" value="HATPase_c"/>
    <property type="match status" value="1"/>
</dbReference>
<evidence type="ECO:0000313" key="6">
    <source>
        <dbReference type="Proteomes" id="UP000603602"/>
    </source>
</evidence>
<comment type="caution">
    <text evidence="5">The sequence shown here is derived from an EMBL/GenBank/DDBJ whole genome shotgun (WGS) entry which is preliminary data.</text>
</comment>
<evidence type="ECO:0000256" key="3">
    <source>
        <dbReference type="ARBA" id="ARBA00023012"/>
    </source>
</evidence>
<dbReference type="PROSITE" id="PS50109">
    <property type="entry name" value="HIS_KIN"/>
    <property type="match status" value="1"/>
</dbReference>
<dbReference type="Pfam" id="PF07730">
    <property type="entry name" value="HisKA_3"/>
    <property type="match status" value="1"/>
</dbReference>
<evidence type="ECO:0000256" key="2">
    <source>
        <dbReference type="ARBA" id="ARBA00022777"/>
    </source>
</evidence>
<keyword evidence="1" id="KW-0808">Transferase</keyword>
<organism evidence="5 6">
    <name type="scientific">Thauera sedimentorum</name>
    <dbReference type="NCBI Taxonomy" id="2767595"/>
    <lineage>
        <taxon>Bacteria</taxon>
        <taxon>Pseudomonadati</taxon>
        <taxon>Pseudomonadota</taxon>
        <taxon>Betaproteobacteria</taxon>
        <taxon>Rhodocyclales</taxon>
        <taxon>Zoogloeaceae</taxon>
        <taxon>Thauera</taxon>
    </lineage>
</organism>
<dbReference type="PANTHER" id="PTHR24421:SF59">
    <property type="entry name" value="OXYGEN SENSOR HISTIDINE KINASE NREB"/>
    <property type="match status" value="1"/>
</dbReference>
<dbReference type="InterPro" id="IPR050482">
    <property type="entry name" value="Sensor_HK_TwoCompSys"/>
</dbReference>
<proteinExistence type="predicted"/>
<dbReference type="RefSeq" id="WP_187716598.1">
    <property type="nucleotide sequence ID" value="NZ_JACTAH010000001.1"/>
</dbReference>
<evidence type="ECO:0000256" key="1">
    <source>
        <dbReference type="ARBA" id="ARBA00022679"/>
    </source>
</evidence>
<evidence type="ECO:0000313" key="5">
    <source>
        <dbReference type="EMBL" id="MBD8501769.1"/>
    </source>
</evidence>
<accession>A0ABR9B782</accession>
<dbReference type="SMART" id="SM00387">
    <property type="entry name" value="HATPase_c"/>
    <property type="match status" value="1"/>
</dbReference>
<evidence type="ECO:0000259" key="4">
    <source>
        <dbReference type="PROSITE" id="PS50109"/>
    </source>
</evidence>
<name>A0ABR9B782_9RHOO</name>
<dbReference type="Gene3D" id="3.30.565.10">
    <property type="entry name" value="Histidine kinase-like ATPase, C-terminal domain"/>
    <property type="match status" value="1"/>
</dbReference>
<dbReference type="Proteomes" id="UP000603602">
    <property type="component" value="Unassembled WGS sequence"/>
</dbReference>
<dbReference type="InterPro" id="IPR011712">
    <property type="entry name" value="Sig_transdc_His_kin_sub3_dim/P"/>
</dbReference>
<protein>
    <submittedName>
        <fullName evidence="5">Sensor histidine kinase</fullName>
    </submittedName>
</protein>
<keyword evidence="2 5" id="KW-0418">Kinase</keyword>
<dbReference type="GO" id="GO:0016301">
    <property type="term" value="F:kinase activity"/>
    <property type="evidence" value="ECO:0007669"/>
    <property type="project" value="UniProtKB-KW"/>
</dbReference>
<feature type="domain" description="Histidine kinase" evidence="4">
    <location>
        <begin position="143"/>
        <end position="232"/>
    </location>
</feature>
<dbReference type="CDD" id="cd16917">
    <property type="entry name" value="HATPase_UhpB-NarQ-NarX-like"/>
    <property type="match status" value="1"/>
</dbReference>
<reference evidence="6" key="1">
    <citation type="submission" date="2023-07" db="EMBL/GenBank/DDBJ databases">
        <title>Thauera sp. CAU 1555 isolated from sand of Yaerae Beach.</title>
        <authorList>
            <person name="Kim W."/>
        </authorList>
    </citation>
    <scope>NUCLEOTIDE SEQUENCE [LARGE SCALE GENOMIC DNA]</scope>
    <source>
        <strain evidence="6">CAU 1555</strain>
    </source>
</reference>
<dbReference type="SUPFAM" id="SSF55874">
    <property type="entry name" value="ATPase domain of HSP90 chaperone/DNA topoisomerase II/histidine kinase"/>
    <property type="match status" value="1"/>
</dbReference>
<dbReference type="InterPro" id="IPR003594">
    <property type="entry name" value="HATPase_dom"/>
</dbReference>
<keyword evidence="6" id="KW-1185">Reference proteome</keyword>